<keyword evidence="2 3" id="KW-0456">Lyase</keyword>
<evidence type="ECO:0000313" key="6">
    <source>
        <dbReference type="Proteomes" id="UP000235786"/>
    </source>
</evidence>
<keyword evidence="1 3" id="KW-0210">Decarboxylase</keyword>
<organism evidence="5 6">
    <name type="scientific">Hyaloscypha variabilis (strain UAMH 11265 / GT02V1 / F)</name>
    <name type="common">Meliniomyces variabilis</name>
    <dbReference type="NCBI Taxonomy" id="1149755"/>
    <lineage>
        <taxon>Eukaryota</taxon>
        <taxon>Fungi</taxon>
        <taxon>Dikarya</taxon>
        <taxon>Ascomycota</taxon>
        <taxon>Pezizomycotina</taxon>
        <taxon>Leotiomycetes</taxon>
        <taxon>Helotiales</taxon>
        <taxon>Hyaloscyphaceae</taxon>
        <taxon>Hyaloscypha</taxon>
        <taxon>Hyaloscypha variabilis</taxon>
    </lineage>
</organism>
<dbReference type="GO" id="GO:0005829">
    <property type="term" value="C:cytosol"/>
    <property type="evidence" value="ECO:0007669"/>
    <property type="project" value="TreeGrafter"/>
</dbReference>
<keyword evidence="5" id="KW-0378">Hydrolase</keyword>
<dbReference type="STRING" id="1149755.A0A2J6RXF5"/>
<evidence type="ECO:0000259" key="4">
    <source>
        <dbReference type="Pfam" id="PF04909"/>
    </source>
</evidence>
<sequence>MKVIGVEEHTTFPTLLARLPKNNGHASEVYAEIIEHPSLIYAKGRTADLDLQRLKDMDEGGIAIQILSLGGSNNSMLLPGEEGVRLAQDINNELKKAVDKHPTRFRALAELPMHQPEEAVKELHRAVKELGFVGALTSGSISGEGKFMDGPEYDPVLAAFEELDVPLFLHPGIPPKLVYDTYYALPGLPQLSAAFALAGWGWHNEVAVHVLRLCLTGALDRHPRLKIVVGHQGENMPMMIQRFDSMYAQETFGFKRSVGEMLRTQVWIAISGLFTLPPTQAAISTWGVDKVLFANDYPFQDAQRVPDFIKALGDVVAPSDLRKICQTNAENLFKFKA</sequence>
<evidence type="ECO:0000256" key="1">
    <source>
        <dbReference type="ARBA" id="ARBA00022793"/>
    </source>
</evidence>
<gene>
    <name evidence="5" type="ORF">L207DRAFT_423083</name>
</gene>
<dbReference type="GO" id="GO:0016787">
    <property type="term" value="F:hydrolase activity"/>
    <property type="evidence" value="ECO:0007669"/>
    <property type="project" value="UniProtKB-KW"/>
</dbReference>
<protein>
    <submittedName>
        <fullName evidence="5">Amidohydrolase 2</fullName>
    </submittedName>
</protein>
<dbReference type="GO" id="GO:0019748">
    <property type="term" value="P:secondary metabolic process"/>
    <property type="evidence" value="ECO:0007669"/>
    <property type="project" value="TreeGrafter"/>
</dbReference>
<dbReference type="OrthoDB" id="432010at2759"/>
<evidence type="ECO:0000313" key="5">
    <source>
        <dbReference type="EMBL" id="PMD43193.1"/>
    </source>
</evidence>
<dbReference type="SUPFAM" id="SSF51556">
    <property type="entry name" value="Metallo-dependent hydrolases"/>
    <property type="match status" value="1"/>
</dbReference>
<name>A0A2J6RXF5_HYAVF</name>
<dbReference type="Proteomes" id="UP000235786">
    <property type="component" value="Unassembled WGS sequence"/>
</dbReference>
<dbReference type="Pfam" id="PF04909">
    <property type="entry name" value="Amidohydro_2"/>
    <property type="match status" value="1"/>
</dbReference>
<dbReference type="EMBL" id="KZ613942">
    <property type="protein sequence ID" value="PMD43193.1"/>
    <property type="molecule type" value="Genomic_DNA"/>
</dbReference>
<dbReference type="PANTHER" id="PTHR21240">
    <property type="entry name" value="2-AMINO-3-CARBOXYLMUCONATE-6-SEMIALDEHYDE DECARBOXYLASE"/>
    <property type="match status" value="1"/>
</dbReference>
<dbReference type="GO" id="GO:0016831">
    <property type="term" value="F:carboxy-lyase activity"/>
    <property type="evidence" value="ECO:0007669"/>
    <property type="project" value="UniProtKB-KW"/>
</dbReference>
<reference evidence="5 6" key="1">
    <citation type="submission" date="2016-04" db="EMBL/GenBank/DDBJ databases">
        <title>A degradative enzymes factory behind the ericoid mycorrhizal symbiosis.</title>
        <authorList>
            <consortium name="DOE Joint Genome Institute"/>
            <person name="Martino E."/>
            <person name="Morin E."/>
            <person name="Grelet G."/>
            <person name="Kuo A."/>
            <person name="Kohler A."/>
            <person name="Daghino S."/>
            <person name="Barry K."/>
            <person name="Choi C."/>
            <person name="Cichocki N."/>
            <person name="Clum A."/>
            <person name="Copeland A."/>
            <person name="Hainaut M."/>
            <person name="Haridas S."/>
            <person name="Labutti K."/>
            <person name="Lindquist E."/>
            <person name="Lipzen A."/>
            <person name="Khouja H.-R."/>
            <person name="Murat C."/>
            <person name="Ohm R."/>
            <person name="Olson A."/>
            <person name="Spatafora J."/>
            <person name="Veneault-Fourrey C."/>
            <person name="Henrissat B."/>
            <person name="Grigoriev I."/>
            <person name="Martin F."/>
            <person name="Perotto S."/>
        </authorList>
    </citation>
    <scope>NUCLEOTIDE SEQUENCE [LARGE SCALE GENOMIC DNA]</scope>
    <source>
        <strain evidence="5 6">F</strain>
    </source>
</reference>
<dbReference type="InterPro" id="IPR032465">
    <property type="entry name" value="ACMSD"/>
</dbReference>
<accession>A0A2J6RXF5</accession>
<evidence type="ECO:0000256" key="3">
    <source>
        <dbReference type="RuleBase" id="RU366045"/>
    </source>
</evidence>
<evidence type="ECO:0000256" key="2">
    <source>
        <dbReference type="ARBA" id="ARBA00023239"/>
    </source>
</evidence>
<dbReference type="AlphaFoldDB" id="A0A2J6RXF5"/>
<dbReference type="InterPro" id="IPR032466">
    <property type="entry name" value="Metal_Hydrolase"/>
</dbReference>
<feature type="domain" description="Amidohydrolase-related" evidence="4">
    <location>
        <begin position="85"/>
        <end position="335"/>
    </location>
</feature>
<dbReference type="Gene3D" id="3.20.20.140">
    <property type="entry name" value="Metal-dependent hydrolases"/>
    <property type="match status" value="1"/>
</dbReference>
<comment type="similarity">
    <text evidence="3">Belongs to the metallo-dependent hydrolases superfamily.</text>
</comment>
<dbReference type="PANTHER" id="PTHR21240:SF30">
    <property type="entry name" value="AMIDOHYDROLASE-RELATED DOMAIN-CONTAINING PROTEIN-RELATED"/>
    <property type="match status" value="1"/>
</dbReference>
<dbReference type="InterPro" id="IPR006680">
    <property type="entry name" value="Amidohydro-rel"/>
</dbReference>
<keyword evidence="6" id="KW-1185">Reference proteome</keyword>
<proteinExistence type="inferred from homology"/>